<evidence type="ECO:0000313" key="3">
    <source>
        <dbReference type="Proteomes" id="UP001474181"/>
    </source>
</evidence>
<keyword evidence="3" id="KW-1185">Reference proteome</keyword>
<evidence type="ECO:0000259" key="1">
    <source>
        <dbReference type="Pfam" id="PF21831"/>
    </source>
</evidence>
<sequence>MEIDEVLAVNAWTESGQTYVRSSPQELREAVRGLGAAGNRFLVARRIPDLPSVFAQIWHPEGGDYRLEHRRGADEFSGTALMDPERAADLLVGWAREDDGWDAGVAWEPVALPPRGDVPALAPEVAARAEEQVRALLRDGYLGIDRLVEETVYLMEDGGQDGPPPVSSAQAREIVERLWTERVAEQRAWTGLTDPDRLTRAFAALERAGIVAREDFTCCRSCGMTEIGAEAEDAGGARGFAFFHHQGTRGAAEGHGLSLYYGGFDASAGTTTAVGREVAAALAAAGLSAVWDGNPDKAIELTPLTWHKRLVG</sequence>
<evidence type="ECO:0000313" key="2">
    <source>
        <dbReference type="EMBL" id="MER7180590.1"/>
    </source>
</evidence>
<organism evidence="2 3">
    <name type="scientific">Streptomyces hyaluromycini</name>
    <dbReference type="NCBI Taxonomy" id="1377993"/>
    <lineage>
        <taxon>Bacteria</taxon>
        <taxon>Bacillati</taxon>
        <taxon>Actinomycetota</taxon>
        <taxon>Actinomycetes</taxon>
        <taxon>Kitasatosporales</taxon>
        <taxon>Streptomycetaceae</taxon>
        <taxon>Streptomyces</taxon>
    </lineage>
</organism>
<dbReference type="EMBL" id="JBEPEK010000081">
    <property type="protein sequence ID" value="MER7180590.1"/>
    <property type="molecule type" value="Genomic_DNA"/>
</dbReference>
<name>A0ABV1WV34_9ACTN</name>
<dbReference type="Proteomes" id="UP001474181">
    <property type="component" value="Unassembled WGS sequence"/>
</dbReference>
<dbReference type="RefSeq" id="WP_350780758.1">
    <property type="nucleotide sequence ID" value="NZ_JBEPEK010000081.1"/>
</dbReference>
<protein>
    <recommendedName>
        <fullName evidence="1">DUF6891 domain-containing protein</fullName>
    </recommendedName>
</protein>
<comment type="caution">
    <text evidence="2">The sequence shown here is derived from an EMBL/GenBank/DDBJ whole genome shotgun (WGS) entry which is preliminary data.</text>
</comment>
<feature type="domain" description="DUF6891" evidence="1">
    <location>
        <begin position="124"/>
        <end position="310"/>
    </location>
</feature>
<dbReference type="Pfam" id="PF21831">
    <property type="entry name" value="DUF6891"/>
    <property type="match status" value="1"/>
</dbReference>
<accession>A0ABV1WV34</accession>
<proteinExistence type="predicted"/>
<reference evidence="2 3" key="1">
    <citation type="submission" date="2024-06" db="EMBL/GenBank/DDBJ databases">
        <title>The Natural Products Discovery Center: Release of the First 8490 Sequenced Strains for Exploring Actinobacteria Biosynthetic Diversity.</title>
        <authorList>
            <person name="Kalkreuter E."/>
            <person name="Kautsar S.A."/>
            <person name="Yang D."/>
            <person name="Bader C.D."/>
            <person name="Teijaro C.N."/>
            <person name="Fluegel L."/>
            <person name="Davis C.M."/>
            <person name="Simpson J.R."/>
            <person name="Lauterbach L."/>
            <person name="Steele A.D."/>
            <person name="Gui C."/>
            <person name="Meng S."/>
            <person name="Li G."/>
            <person name="Viehrig K."/>
            <person name="Ye F."/>
            <person name="Su P."/>
            <person name="Kiefer A.F."/>
            <person name="Nichols A."/>
            <person name="Cepeda A.J."/>
            <person name="Yan W."/>
            <person name="Fan B."/>
            <person name="Jiang Y."/>
            <person name="Adhikari A."/>
            <person name="Zheng C.-J."/>
            <person name="Schuster L."/>
            <person name="Cowan T.M."/>
            <person name="Smanski M.J."/>
            <person name="Chevrette M.G."/>
            <person name="De Carvalho L.P.S."/>
            <person name="Shen B."/>
        </authorList>
    </citation>
    <scope>NUCLEOTIDE SEQUENCE [LARGE SCALE GENOMIC DNA]</scope>
    <source>
        <strain evidence="2 3">NPDC000234</strain>
    </source>
</reference>
<gene>
    <name evidence="2" type="ORF">ABT404_14105</name>
</gene>
<dbReference type="InterPro" id="IPR054186">
    <property type="entry name" value="DUF6891"/>
</dbReference>